<comment type="similarity">
    <text evidence="2">Belongs to the phosphatase 2A regulatory subunit A family.</text>
</comment>
<feature type="repeat" description="HEAT" evidence="3">
    <location>
        <begin position="203"/>
        <end position="237"/>
    </location>
</feature>
<dbReference type="PANTHER" id="PTHR10648:SF4">
    <property type="entry name" value="PROTEIN PHOSPHATASE 2 (FORMERLY 2A), REGULATORY SUBUNIT A, BETA ISOFORM-RELATED"/>
    <property type="match status" value="1"/>
</dbReference>
<name>A0A9Q0LK12_ANAIG</name>
<dbReference type="GO" id="GO:0019888">
    <property type="term" value="F:protein phosphatase regulator activity"/>
    <property type="evidence" value="ECO:0007669"/>
    <property type="project" value="TreeGrafter"/>
</dbReference>
<dbReference type="OMA" id="NRVEAMQ"/>
<dbReference type="Pfam" id="PF02985">
    <property type="entry name" value="HEAT"/>
    <property type="match status" value="2"/>
</dbReference>
<feature type="repeat" description="HEAT" evidence="3">
    <location>
        <begin position="49"/>
        <end position="86"/>
    </location>
</feature>
<feature type="repeat" description="HEAT" evidence="3">
    <location>
        <begin position="479"/>
        <end position="517"/>
    </location>
</feature>
<dbReference type="InterPro" id="IPR011989">
    <property type="entry name" value="ARM-like"/>
</dbReference>
<proteinExistence type="inferred from homology"/>
<evidence type="ECO:0000313" key="6">
    <source>
        <dbReference type="Proteomes" id="UP001149090"/>
    </source>
</evidence>
<keyword evidence="6" id="KW-1185">Reference proteome</keyword>
<dbReference type="SUPFAM" id="SSF48371">
    <property type="entry name" value="ARM repeat"/>
    <property type="match status" value="1"/>
</dbReference>
<dbReference type="InterPro" id="IPR021133">
    <property type="entry name" value="HEAT_type_2"/>
</dbReference>
<evidence type="ECO:0000256" key="3">
    <source>
        <dbReference type="PROSITE-ProRule" id="PRU00103"/>
    </source>
</evidence>
<dbReference type="PANTHER" id="PTHR10648">
    <property type="entry name" value="SERINE/THREONINE-PROTEIN PHOSPHATASE PP2A 65 KDA REGULATORY SUBUNIT"/>
    <property type="match status" value="1"/>
</dbReference>
<feature type="repeat" description="HEAT" evidence="3">
    <location>
        <begin position="401"/>
        <end position="439"/>
    </location>
</feature>
<dbReference type="Gene3D" id="1.25.10.10">
    <property type="entry name" value="Leucine-rich Repeat Variant"/>
    <property type="match status" value="1"/>
</dbReference>
<evidence type="ECO:0000256" key="1">
    <source>
        <dbReference type="ARBA" id="ARBA00022737"/>
    </source>
</evidence>
<feature type="repeat" description="HEAT" evidence="3">
    <location>
        <begin position="10"/>
        <end position="48"/>
    </location>
</feature>
<comment type="caution">
    <text evidence="5">The sequence shown here is derived from an EMBL/GenBank/DDBJ whole genome shotgun (WGS) entry which is preliminary data.</text>
</comment>
<dbReference type="AlphaFoldDB" id="A0A9Q0LK12"/>
<dbReference type="Proteomes" id="UP001149090">
    <property type="component" value="Unassembled WGS sequence"/>
</dbReference>
<dbReference type="EMBL" id="JAPDFW010000070">
    <property type="protein sequence ID" value="KAJ5074193.1"/>
    <property type="molecule type" value="Genomic_DNA"/>
</dbReference>
<dbReference type="PROSITE" id="PS50077">
    <property type="entry name" value="HEAT_REPEAT"/>
    <property type="match status" value="10"/>
</dbReference>
<dbReference type="InterPro" id="IPR000357">
    <property type="entry name" value="HEAT"/>
</dbReference>
<evidence type="ECO:0000313" key="5">
    <source>
        <dbReference type="EMBL" id="KAJ5074193.1"/>
    </source>
</evidence>
<sequence>MADSKEGIDPIQVLTDELKNEDVQLRLNSLRQISTIAQAIGQERTRNELVPFLAEATDDEDEVLLVLAEELGNLIEFVGGSEYAHKILQPLQNLASVEETVVREKCVESIVKIARELEEEQIQDYLHPLLKTLSEGEWFTSRSSACGLFAVTYQSVDDKSKAELRKTFAKLCGDETPMVRRAAAQNLASFVPHIELEFLVSEFVPLFTKLSKDEQDNVRLFAVDNCVSLAKVFQTEDETLTHVLPVFKATISDKSWRVRYMASEKFCQFCESLGPELTKQHLVESFVDLLKDYEAEIRTSATLKIAEFCSRIRIFREVIIEKIMPVIKELRNDISDHVKAALASSVTALAPVIGKDDSVKFLVPLYLDLLKEDIPEVKINIVSKLDSVTQVIGIEVLASSILPAIVELTDDRQWRVRMSMIEFIPSLAIQLGVEFFDEKLVELCRTWLMDSVYKIREIAAKNLKRLTESFGTEWFQSTMMPKVVDLLKHKNYLFRQIAMYTFTTLAPELGTEFLTKSVLPEITKLKTDSVANVKMFLAKTLQSLIPYLEENTIQTDVKSCLSELSKSDDNDVKSYANQALSKCS</sequence>
<gene>
    <name evidence="5" type="ORF">M0811_00822</name>
</gene>
<dbReference type="InterPro" id="IPR051023">
    <property type="entry name" value="PP2A_Regulatory_Subunit_A"/>
</dbReference>
<keyword evidence="1" id="KW-0677">Repeat</keyword>
<feature type="repeat" description="HEAT" evidence="3">
    <location>
        <begin position="323"/>
        <end position="361"/>
    </location>
</feature>
<dbReference type="GO" id="GO:0000159">
    <property type="term" value="C:protein phosphatase type 2A complex"/>
    <property type="evidence" value="ECO:0007669"/>
    <property type="project" value="TreeGrafter"/>
</dbReference>
<dbReference type="FunFam" id="1.25.10.10:FF:000318">
    <property type="entry name" value="Serine/threonine-protein phosphatase 2A regulatory subunit A gamma isoform"/>
    <property type="match status" value="1"/>
</dbReference>
<dbReference type="Pfam" id="PF22646">
    <property type="entry name" value="PPP2R1A-like_HEAT"/>
    <property type="match status" value="1"/>
</dbReference>
<dbReference type="OrthoDB" id="340346at2759"/>
<feature type="domain" description="Phosphatase PP2A regulatory subunit A/Splicing factor 3B subunit 1-like HEAT repeat" evidence="4">
    <location>
        <begin position="275"/>
        <end position="354"/>
    </location>
</feature>
<reference evidence="5" key="1">
    <citation type="submission" date="2022-10" db="EMBL/GenBank/DDBJ databases">
        <title>Novel sulphate-reducing endosymbionts in the free-living metamonad Anaeramoeba.</title>
        <authorList>
            <person name="Jerlstrom-Hultqvist J."/>
            <person name="Cepicka I."/>
            <person name="Gallot-Lavallee L."/>
            <person name="Salas-Leiva D."/>
            <person name="Curtis B.A."/>
            <person name="Zahonova K."/>
            <person name="Pipaliya S."/>
            <person name="Dacks J."/>
            <person name="Roger A.J."/>
        </authorList>
    </citation>
    <scope>NUCLEOTIDE SEQUENCE</scope>
    <source>
        <strain evidence="5">BMAN</strain>
    </source>
</reference>
<feature type="repeat" description="HEAT" evidence="3">
    <location>
        <begin position="362"/>
        <end position="400"/>
    </location>
</feature>
<dbReference type="InterPro" id="IPR054573">
    <property type="entry name" value="PP2A/SF3B1-like_HEAT"/>
</dbReference>
<feature type="repeat" description="HEAT" evidence="3">
    <location>
        <begin position="164"/>
        <end position="202"/>
    </location>
</feature>
<dbReference type="InterPro" id="IPR016024">
    <property type="entry name" value="ARM-type_fold"/>
</dbReference>
<evidence type="ECO:0000259" key="4">
    <source>
        <dbReference type="Pfam" id="PF22646"/>
    </source>
</evidence>
<feature type="repeat" description="HEAT" evidence="3">
    <location>
        <begin position="243"/>
        <end position="281"/>
    </location>
</feature>
<organism evidence="5 6">
    <name type="scientific">Anaeramoeba ignava</name>
    <name type="common">Anaerobic marine amoeba</name>
    <dbReference type="NCBI Taxonomy" id="1746090"/>
    <lineage>
        <taxon>Eukaryota</taxon>
        <taxon>Metamonada</taxon>
        <taxon>Anaeramoebidae</taxon>
        <taxon>Anaeramoeba</taxon>
    </lineage>
</organism>
<dbReference type="GO" id="GO:0005634">
    <property type="term" value="C:nucleus"/>
    <property type="evidence" value="ECO:0007669"/>
    <property type="project" value="TreeGrafter"/>
</dbReference>
<evidence type="ECO:0000256" key="2">
    <source>
        <dbReference type="ARBA" id="ARBA00038332"/>
    </source>
</evidence>
<accession>A0A9Q0LK12</accession>
<dbReference type="GO" id="GO:0005829">
    <property type="term" value="C:cytosol"/>
    <property type="evidence" value="ECO:0007669"/>
    <property type="project" value="TreeGrafter"/>
</dbReference>
<protein>
    <submittedName>
        <fullName evidence="5">Serine/threonine-protein phosphatase 2a 65 kDa regulatory subunit a beta isoform</fullName>
    </submittedName>
</protein>
<feature type="repeat" description="HEAT" evidence="3">
    <location>
        <begin position="518"/>
        <end position="556"/>
    </location>
</feature>